<proteinExistence type="predicted"/>
<keyword evidence="3" id="KW-1185">Reference proteome</keyword>
<comment type="caution">
    <text evidence="2">The sequence shown here is derived from an EMBL/GenBank/DDBJ whole genome shotgun (WGS) entry which is preliminary data.</text>
</comment>
<feature type="transmembrane region" description="Helical" evidence="1">
    <location>
        <begin position="12"/>
        <end position="31"/>
    </location>
</feature>
<dbReference type="Pfam" id="PF15980">
    <property type="entry name" value="ComGF"/>
    <property type="match status" value="1"/>
</dbReference>
<keyword evidence="1" id="KW-0472">Membrane</keyword>
<dbReference type="EMBL" id="JBGQPK010000020">
    <property type="protein sequence ID" value="MFL2029256.1"/>
    <property type="molecule type" value="Genomic_DNA"/>
</dbReference>
<gene>
    <name evidence="2" type="primary">comGF</name>
    <name evidence="2" type="ORF">ACEN34_06455</name>
</gene>
<accession>A0ABW8UCL2</accession>
<dbReference type="InterPro" id="IPR016977">
    <property type="entry name" value="ComGF"/>
</dbReference>
<dbReference type="Proteomes" id="UP001625389">
    <property type="component" value="Unassembled WGS sequence"/>
</dbReference>
<name>A0ABW8UCL2_9LACO</name>
<reference evidence="2 3" key="1">
    <citation type="submission" date="2024-08" db="EMBL/GenBank/DDBJ databases">
        <authorList>
            <person name="Arias E."/>
        </authorList>
    </citation>
    <scope>NUCLEOTIDE SEQUENCE [LARGE SCALE GENOMIC DNA]</scope>
    <source>
        <strain evidence="2 3">FAM 25317</strain>
    </source>
</reference>
<organism evidence="2 3">
    <name type="scientific">Loigolactobacillus zhaoyuanensis</name>
    <dbReference type="NCBI Taxonomy" id="2486017"/>
    <lineage>
        <taxon>Bacteria</taxon>
        <taxon>Bacillati</taxon>
        <taxon>Bacillota</taxon>
        <taxon>Bacilli</taxon>
        <taxon>Lactobacillales</taxon>
        <taxon>Lactobacillaceae</taxon>
        <taxon>Loigolactobacillus</taxon>
    </lineage>
</organism>
<evidence type="ECO:0000256" key="1">
    <source>
        <dbReference type="SAM" id="Phobius"/>
    </source>
</evidence>
<keyword evidence="1" id="KW-1133">Transmembrane helix</keyword>
<sequence>MQKFLGKATPAFTLLETMIALLVFGLTLSLIQTELQQLPQVLAKTFVEEDIGWHLAVQQFEEFSAGATFDKCENNKVYFYQPAKKKQYRIEPYKKMIRLMGSKKGHMPLLTGVEKAKLTYQAPFVKLTATMTSGRNYQSEFYLPPAEEKHEKAAS</sequence>
<evidence type="ECO:0000313" key="2">
    <source>
        <dbReference type="EMBL" id="MFL2029256.1"/>
    </source>
</evidence>
<keyword evidence="1" id="KW-0812">Transmembrane</keyword>
<protein>
    <submittedName>
        <fullName evidence="2">Competence type IV pilus minor pilin ComGF</fullName>
    </submittedName>
</protein>
<evidence type="ECO:0000313" key="3">
    <source>
        <dbReference type="Proteomes" id="UP001625389"/>
    </source>
</evidence>
<dbReference type="RefSeq" id="WP_125550412.1">
    <property type="nucleotide sequence ID" value="NZ_JBGQPK010000020.1"/>
</dbReference>
<dbReference type="NCBIfam" id="NF041002">
    <property type="entry name" value="pilin_ComGF"/>
    <property type="match status" value="1"/>
</dbReference>